<evidence type="ECO:0000313" key="2">
    <source>
        <dbReference type="Proteomes" id="UP001375539"/>
    </source>
</evidence>
<keyword evidence="2" id="KW-1185">Reference proteome</keyword>
<proteinExistence type="predicted"/>
<keyword evidence="1" id="KW-0560">Oxidoreductase</keyword>
<protein>
    <submittedName>
        <fullName evidence="1">FAD-binding oxidoreductase</fullName>
        <ecNumber evidence="1">1.-.-.-</ecNumber>
    </submittedName>
</protein>
<dbReference type="EMBL" id="JBBKAI010000002">
    <property type="protein sequence ID" value="MEJ8655728.1"/>
    <property type="molecule type" value="Genomic_DNA"/>
</dbReference>
<sequence length="396" mass="41437">MAHGTAHKALPSAAGVVIIGGGVIGAGIAFHLAEAGVRDVLVLERDTPASGSSGKPIGGVRAQFSDPLNIRLGQHSLRAWREFGRRPGADVGLEQVGYLFLLNRDEDVAAFGEASALQRELGVDSRLVGPQEAQALCPYVDPSGFVAAAHSPGDGYALPEAAVLGYLRAARALGATVLPHCAVTGIDRDGDVLRAVRTPYGTVRTTTVICAAGAWSAGIAEMAGLRLPVTPLRRQIALTGPLAPRPPRIPFTLDFDSTLYFHNDNAGGLVLGLSDARQEPGFGREFSEEWLEPFREAAARVAPALAGMEPAGGGWAGLYEMTPDRNALIGEASGVSRFLYATGFSGHGFLQAPAVGEIVRDLYLGREPFLDVGPLAATRFEAAPSPTAARPEAHII</sequence>
<reference evidence="1" key="1">
    <citation type="submission" date="2024-03" db="EMBL/GenBank/DDBJ databases">
        <title>Novel Streptomyces species of biotechnological and ecological value are a feature of Machair soil.</title>
        <authorList>
            <person name="Prole J.R."/>
            <person name="Goodfellow M."/>
            <person name="Allenby N."/>
            <person name="Ward A.C."/>
        </authorList>
    </citation>
    <scope>NUCLEOTIDE SEQUENCE</scope>
    <source>
        <strain evidence="1">MS1.AVA.4</strain>
    </source>
</reference>
<comment type="caution">
    <text evidence="1">The sequence shown here is derived from an EMBL/GenBank/DDBJ whole genome shotgun (WGS) entry which is preliminary data.</text>
</comment>
<dbReference type="EC" id="1.-.-.-" evidence="1"/>
<name>A0ACC6QBS9_9ACTN</name>
<accession>A0ACC6QBS9</accession>
<evidence type="ECO:0000313" key="1">
    <source>
        <dbReference type="EMBL" id="MEJ8655728.1"/>
    </source>
</evidence>
<organism evidence="1 2">
    <name type="scientific">Streptomyces pratisoli</name>
    <dbReference type="NCBI Taxonomy" id="3139917"/>
    <lineage>
        <taxon>Bacteria</taxon>
        <taxon>Bacillati</taxon>
        <taxon>Actinomycetota</taxon>
        <taxon>Actinomycetes</taxon>
        <taxon>Kitasatosporales</taxon>
        <taxon>Streptomycetaceae</taxon>
        <taxon>Streptomyces</taxon>
    </lineage>
</organism>
<gene>
    <name evidence="1" type="ORF">WKI58_04160</name>
</gene>
<dbReference type="Proteomes" id="UP001375539">
    <property type="component" value="Unassembled WGS sequence"/>
</dbReference>